<dbReference type="GO" id="GO:0004175">
    <property type="term" value="F:endopeptidase activity"/>
    <property type="evidence" value="ECO:0007669"/>
    <property type="project" value="UniProtKB-ARBA"/>
</dbReference>
<evidence type="ECO:0000313" key="4">
    <source>
        <dbReference type="Proteomes" id="UP000034032"/>
    </source>
</evidence>
<feature type="transmembrane region" description="Helical" evidence="1">
    <location>
        <begin position="41"/>
        <end position="64"/>
    </location>
</feature>
<feature type="domain" description="CAAX prenyl protease 2/Lysostaphin resistance protein A-like" evidence="2">
    <location>
        <begin position="95"/>
        <end position="193"/>
    </location>
</feature>
<comment type="caution">
    <text evidence="3">The sequence shown here is derived from an EMBL/GenBank/DDBJ whole genome shotgun (WGS) entry which is preliminary data.</text>
</comment>
<protein>
    <recommendedName>
        <fullName evidence="2">CAAX prenyl protease 2/Lysostaphin resistance protein A-like domain-containing protein</fullName>
    </recommendedName>
</protein>
<accession>A0A0G1MP85</accession>
<organism evidence="3 4">
    <name type="scientific">Candidatus Yanofskybacteria bacterium GW2011_GWA2_44_9</name>
    <dbReference type="NCBI Taxonomy" id="1619025"/>
    <lineage>
        <taxon>Bacteria</taxon>
        <taxon>Candidatus Yanofskyibacteriota</taxon>
    </lineage>
</organism>
<name>A0A0G1MP85_9BACT</name>
<feature type="transmembrane region" description="Helical" evidence="1">
    <location>
        <begin position="133"/>
        <end position="151"/>
    </location>
</feature>
<dbReference type="Proteomes" id="UP000034032">
    <property type="component" value="Unassembled WGS sequence"/>
</dbReference>
<evidence type="ECO:0000259" key="2">
    <source>
        <dbReference type="Pfam" id="PF02517"/>
    </source>
</evidence>
<dbReference type="AlphaFoldDB" id="A0A0G1MP85"/>
<feature type="transmembrane region" description="Helical" evidence="1">
    <location>
        <begin position="157"/>
        <end position="176"/>
    </location>
</feature>
<evidence type="ECO:0000313" key="3">
    <source>
        <dbReference type="EMBL" id="KKT82587.1"/>
    </source>
</evidence>
<dbReference type="Pfam" id="PF02517">
    <property type="entry name" value="Rce1-like"/>
    <property type="match status" value="1"/>
</dbReference>
<reference evidence="3 4" key="1">
    <citation type="journal article" date="2015" name="Nature">
        <title>rRNA introns, odd ribosomes, and small enigmatic genomes across a large radiation of phyla.</title>
        <authorList>
            <person name="Brown C.T."/>
            <person name="Hug L.A."/>
            <person name="Thomas B.C."/>
            <person name="Sharon I."/>
            <person name="Castelle C.J."/>
            <person name="Singh A."/>
            <person name="Wilkins M.J."/>
            <person name="Williams K.H."/>
            <person name="Banfield J.F."/>
        </authorList>
    </citation>
    <scope>NUCLEOTIDE SEQUENCE [LARGE SCALE GENOMIC DNA]</scope>
</reference>
<keyword evidence="1" id="KW-0812">Transmembrane</keyword>
<dbReference type="InterPro" id="IPR003675">
    <property type="entry name" value="Rce1/LyrA-like_dom"/>
</dbReference>
<proteinExistence type="predicted"/>
<gene>
    <name evidence="3" type="ORF">UW79_C0004G0044</name>
</gene>
<evidence type="ECO:0000256" key="1">
    <source>
        <dbReference type="SAM" id="Phobius"/>
    </source>
</evidence>
<dbReference type="EMBL" id="LCJR01000004">
    <property type="protein sequence ID" value="KKT82587.1"/>
    <property type="molecule type" value="Genomic_DNA"/>
</dbReference>
<sequence length="208" mass="24567">MTSAAVSLVSKILHANIRRSRHIENEPTMDQEPSTKEKWRLIFKIWVINTLCGPLLFIFGFLFLDGNFKHLQEYAKTHYHYFLPLNRFFEAFNRVSISDPLQEEFYFRWPIWIIAVLIYKVGRKIEYCNLQFFLTWIPAIVLNTIWVSSHLTSGKSYYFIFPALFFTGLTWTWLTIKTRQPWPSIVAHGLANTTIYILAQLLKIIGLI</sequence>
<keyword evidence="1" id="KW-0472">Membrane</keyword>
<dbReference type="GO" id="GO:0080120">
    <property type="term" value="P:CAAX-box protein maturation"/>
    <property type="evidence" value="ECO:0007669"/>
    <property type="project" value="UniProtKB-ARBA"/>
</dbReference>
<keyword evidence="1" id="KW-1133">Transmembrane helix</keyword>